<dbReference type="InterPro" id="IPR047057">
    <property type="entry name" value="MerR_fam"/>
</dbReference>
<keyword evidence="1" id="KW-0678">Repressor</keyword>
<evidence type="ECO:0000256" key="4">
    <source>
        <dbReference type="ARBA" id="ARBA00023163"/>
    </source>
</evidence>
<sequence length="119" mass="14032">MISMKISDVSKMVDLPISTLRYYEKKGIIPETYMVRDENNYRAYDEQIIPFIMSLKSLLSAGFSIHEIKDILSRKELAREQQLEIIEEKMNEIEQLQKKLDDAKHFLQDSLQSAEDCTW</sequence>
<comment type="caution">
    <text evidence="7">The sequence shown here is derived from an EMBL/GenBank/DDBJ whole genome shotgun (WGS) entry which is preliminary data.</text>
</comment>
<dbReference type="PANTHER" id="PTHR30204">
    <property type="entry name" value="REDOX-CYCLING DRUG-SENSING TRANSCRIPTIONAL ACTIVATOR SOXR"/>
    <property type="match status" value="1"/>
</dbReference>
<keyword evidence="2" id="KW-0805">Transcription regulation</keyword>
<dbReference type="Pfam" id="PF13411">
    <property type="entry name" value="MerR_1"/>
    <property type="match status" value="1"/>
</dbReference>
<proteinExistence type="predicted"/>
<name>A0ABQ4LFS1_9BACL</name>
<dbReference type="Gene3D" id="1.10.1660.10">
    <property type="match status" value="1"/>
</dbReference>
<dbReference type="InterPro" id="IPR009061">
    <property type="entry name" value="DNA-bd_dom_put_sf"/>
</dbReference>
<dbReference type="CDD" id="cd00592">
    <property type="entry name" value="HTH_MerR-like"/>
    <property type="match status" value="1"/>
</dbReference>
<evidence type="ECO:0000256" key="3">
    <source>
        <dbReference type="ARBA" id="ARBA00023125"/>
    </source>
</evidence>
<evidence type="ECO:0000256" key="1">
    <source>
        <dbReference type="ARBA" id="ARBA00022491"/>
    </source>
</evidence>
<dbReference type="Proteomes" id="UP000676601">
    <property type="component" value="Unassembled WGS sequence"/>
</dbReference>
<dbReference type="InterPro" id="IPR000551">
    <property type="entry name" value="MerR-type_HTH_dom"/>
</dbReference>
<accession>A0ABQ4LFS1</accession>
<evidence type="ECO:0000256" key="2">
    <source>
        <dbReference type="ARBA" id="ARBA00023015"/>
    </source>
</evidence>
<dbReference type="PROSITE" id="PS50937">
    <property type="entry name" value="HTH_MERR_2"/>
    <property type="match status" value="1"/>
</dbReference>
<protein>
    <submittedName>
        <fullName evidence="7">MerR family transcriptional regulator</fullName>
    </submittedName>
</protein>
<evidence type="ECO:0000256" key="5">
    <source>
        <dbReference type="SAM" id="Coils"/>
    </source>
</evidence>
<keyword evidence="5" id="KW-0175">Coiled coil</keyword>
<keyword evidence="3" id="KW-0238">DNA-binding</keyword>
<evidence type="ECO:0000313" key="7">
    <source>
        <dbReference type="EMBL" id="GIO54778.1"/>
    </source>
</evidence>
<dbReference type="SUPFAM" id="SSF46955">
    <property type="entry name" value="Putative DNA-binding domain"/>
    <property type="match status" value="1"/>
</dbReference>
<keyword evidence="8" id="KW-1185">Reference proteome</keyword>
<feature type="domain" description="HTH merR-type" evidence="6">
    <location>
        <begin position="1"/>
        <end position="74"/>
    </location>
</feature>
<gene>
    <name evidence="7" type="ORF">J21TS7_30960</name>
</gene>
<evidence type="ECO:0000259" key="6">
    <source>
        <dbReference type="PROSITE" id="PS50937"/>
    </source>
</evidence>
<dbReference type="PANTHER" id="PTHR30204:SF69">
    <property type="entry name" value="MERR-FAMILY TRANSCRIPTIONAL REGULATOR"/>
    <property type="match status" value="1"/>
</dbReference>
<dbReference type="SMART" id="SM00422">
    <property type="entry name" value="HTH_MERR"/>
    <property type="match status" value="1"/>
</dbReference>
<dbReference type="EMBL" id="BORU01000001">
    <property type="protein sequence ID" value="GIO54778.1"/>
    <property type="molecule type" value="Genomic_DNA"/>
</dbReference>
<feature type="coiled-coil region" evidence="5">
    <location>
        <begin position="79"/>
        <end position="106"/>
    </location>
</feature>
<organism evidence="7 8">
    <name type="scientific">Paenibacillus cineris</name>
    <dbReference type="NCBI Taxonomy" id="237530"/>
    <lineage>
        <taxon>Bacteria</taxon>
        <taxon>Bacillati</taxon>
        <taxon>Bacillota</taxon>
        <taxon>Bacilli</taxon>
        <taxon>Bacillales</taxon>
        <taxon>Paenibacillaceae</taxon>
        <taxon>Paenibacillus</taxon>
    </lineage>
</organism>
<reference evidence="7 8" key="1">
    <citation type="submission" date="2021-03" db="EMBL/GenBank/DDBJ databases">
        <title>Antimicrobial resistance genes in bacteria isolated from Japanese honey, and their potential for conferring macrolide and lincosamide resistance in the American foulbrood pathogen Paenibacillus larvae.</title>
        <authorList>
            <person name="Okamoto M."/>
            <person name="Kumagai M."/>
            <person name="Kanamori H."/>
            <person name="Takamatsu D."/>
        </authorList>
    </citation>
    <scope>NUCLEOTIDE SEQUENCE [LARGE SCALE GENOMIC DNA]</scope>
    <source>
        <strain evidence="7 8">J21TS7</strain>
    </source>
</reference>
<evidence type="ECO:0000313" key="8">
    <source>
        <dbReference type="Proteomes" id="UP000676601"/>
    </source>
</evidence>
<keyword evidence="4" id="KW-0804">Transcription</keyword>